<feature type="region of interest" description="Disordered" evidence="2">
    <location>
        <begin position="356"/>
        <end position="386"/>
    </location>
</feature>
<feature type="region of interest" description="Disordered" evidence="2">
    <location>
        <begin position="1"/>
        <end position="24"/>
    </location>
</feature>
<dbReference type="InterPro" id="IPR000580">
    <property type="entry name" value="TSC22/Bun"/>
</dbReference>
<sequence length="666" mass="72325">MNTRTDQPVQHSSLTTNNNNFVPSSTAIAPQKYVSNVNPAGVMSDTKFQTIGPGVPQTDEIMNVVDDSNNPGRFRMIRVDRSFGRGRWKINDYEPPADLNDSDGVNTTNLPAPLTNNDGKITTMSSIPLTNSSTGTSNVDNTAMSTAATAAAAAAAAASQRLSATQATANMPPPGLIFPPSMTIPNLQNQSLFVPNLSYFPPGFGGFYHPQYPFANPQYAQWAAAMAASQAQMGLNPSTSMPTYLPLNPTANLNDNIRQHLDANFTVPDHNGDISSNNLYNTSDAMNNSQFAQYLFGQQFSSPVPNQYSFPQQQQLINQLLTNNSMTTNEMNALSTEQQRQTNPEVFQQKLNVSEQAKSVLTSPSKKENDNSQQQQQQQQQQSNSLTNTNQFSTIKNLIQSLPTTALDSRTNGQQSNDKSMSEIPTKILDESTGNMSTSSTVTPQHILSPVMTVPQFRSSQNVTPTTLNNIWNMTTTPLSLSQKAQTAAATAAVAMELLNVGTGNESKNQEIANEILKELTTPTKQHKLIRQLSTTDIDNKISAAMDLVKMHLLSAVREEVVDLRQQIKALHEKLSLCELERDYLRLHVPSEILAQFNSTINSNSNNNNSNIDGSVPSNMTITNSIGTPITNSIITPASQLSSLPLSSSTTAPLPPSSLNSALQNT</sequence>
<accession>A0A813TPB3</accession>
<dbReference type="CDD" id="cd21936">
    <property type="entry name" value="ZIP_TSC22D"/>
    <property type="match status" value="1"/>
</dbReference>
<dbReference type="Proteomes" id="UP000682733">
    <property type="component" value="Unassembled WGS sequence"/>
</dbReference>
<dbReference type="EMBL" id="CAJOBC010000534">
    <property type="protein sequence ID" value="CAF3597964.1"/>
    <property type="molecule type" value="Genomic_DNA"/>
</dbReference>
<feature type="compositionally biased region" description="Polar residues" evidence="2">
    <location>
        <begin position="406"/>
        <end position="419"/>
    </location>
</feature>
<dbReference type="Proteomes" id="UP000663829">
    <property type="component" value="Unassembled WGS sequence"/>
</dbReference>
<dbReference type="Pfam" id="PF01166">
    <property type="entry name" value="TSC22"/>
    <property type="match status" value="1"/>
</dbReference>
<feature type="region of interest" description="Disordered" evidence="2">
    <location>
        <begin position="645"/>
        <end position="666"/>
    </location>
</feature>
<dbReference type="GO" id="GO:0005829">
    <property type="term" value="C:cytosol"/>
    <property type="evidence" value="ECO:0007669"/>
    <property type="project" value="TreeGrafter"/>
</dbReference>
<dbReference type="GO" id="GO:0006357">
    <property type="term" value="P:regulation of transcription by RNA polymerase II"/>
    <property type="evidence" value="ECO:0007669"/>
    <property type="project" value="InterPro"/>
</dbReference>
<dbReference type="AlphaFoldDB" id="A0A813TPB3"/>
<gene>
    <name evidence="3" type="ORF">GPM918_LOCUS4093</name>
    <name evidence="4" type="ORF">OVA965_LOCUS11036</name>
    <name evidence="5" type="ORF">SRO942_LOCUS4093</name>
    <name evidence="6" type="ORF">TMI583_LOCUS11032</name>
</gene>
<dbReference type="Proteomes" id="UP000681722">
    <property type="component" value="Unassembled WGS sequence"/>
</dbReference>
<evidence type="ECO:0000313" key="5">
    <source>
        <dbReference type="EMBL" id="CAF3597964.1"/>
    </source>
</evidence>
<dbReference type="EMBL" id="CAJNOK010004187">
    <property type="protein sequence ID" value="CAF0928827.1"/>
    <property type="molecule type" value="Genomic_DNA"/>
</dbReference>
<proteinExistence type="predicted"/>
<dbReference type="Gene3D" id="1.20.5.490">
    <property type="entry name" value="Single helix bin"/>
    <property type="match status" value="1"/>
</dbReference>
<dbReference type="GO" id="GO:0008284">
    <property type="term" value="P:positive regulation of cell population proliferation"/>
    <property type="evidence" value="ECO:0007669"/>
    <property type="project" value="TreeGrafter"/>
</dbReference>
<name>A0A813TPB3_9BILA</name>
<evidence type="ECO:0000313" key="7">
    <source>
        <dbReference type="Proteomes" id="UP000663829"/>
    </source>
</evidence>
<dbReference type="GO" id="GO:0043066">
    <property type="term" value="P:negative regulation of apoptotic process"/>
    <property type="evidence" value="ECO:0007669"/>
    <property type="project" value="TreeGrafter"/>
</dbReference>
<feature type="compositionally biased region" description="Low complexity" evidence="2">
    <location>
        <begin position="371"/>
        <end position="386"/>
    </location>
</feature>
<dbReference type="PANTHER" id="PTHR46745">
    <property type="entry name" value="TSC22 DOMAIN FAMILY PROTEIN 1"/>
    <property type="match status" value="1"/>
</dbReference>
<evidence type="ECO:0000313" key="3">
    <source>
        <dbReference type="EMBL" id="CAF0812242.1"/>
    </source>
</evidence>
<comment type="caution">
    <text evidence="3">The sequence shown here is derived from an EMBL/GenBank/DDBJ whole genome shotgun (WGS) entry which is preliminary data.</text>
</comment>
<dbReference type="EMBL" id="CAJOBA010004189">
    <property type="protein sequence ID" value="CAF3705686.1"/>
    <property type="molecule type" value="Genomic_DNA"/>
</dbReference>
<dbReference type="Proteomes" id="UP000677228">
    <property type="component" value="Unassembled WGS sequence"/>
</dbReference>
<dbReference type="SUPFAM" id="SSF58026">
    <property type="entry name" value="Delta-sleep-inducing peptide immunoreactive peptide"/>
    <property type="match status" value="1"/>
</dbReference>
<evidence type="ECO:0000313" key="4">
    <source>
        <dbReference type="EMBL" id="CAF0928827.1"/>
    </source>
</evidence>
<feature type="compositionally biased region" description="Polar residues" evidence="2">
    <location>
        <begin position="118"/>
        <end position="133"/>
    </location>
</feature>
<keyword evidence="7" id="KW-1185">Reference proteome</keyword>
<feature type="region of interest" description="Disordered" evidence="2">
    <location>
        <begin position="406"/>
        <end position="425"/>
    </location>
</feature>
<dbReference type="GO" id="GO:0005634">
    <property type="term" value="C:nucleus"/>
    <property type="evidence" value="ECO:0007669"/>
    <property type="project" value="TreeGrafter"/>
</dbReference>
<feature type="coiled-coil region" evidence="1">
    <location>
        <begin position="554"/>
        <end position="581"/>
    </location>
</feature>
<reference evidence="3" key="1">
    <citation type="submission" date="2021-02" db="EMBL/GenBank/DDBJ databases">
        <authorList>
            <person name="Nowell W R."/>
        </authorList>
    </citation>
    <scope>NUCLEOTIDE SEQUENCE</scope>
</reference>
<protein>
    <submittedName>
        <fullName evidence="3">Uncharacterized protein</fullName>
    </submittedName>
</protein>
<evidence type="ECO:0000256" key="2">
    <source>
        <dbReference type="SAM" id="MobiDB-lite"/>
    </source>
</evidence>
<dbReference type="OrthoDB" id="8961796at2759"/>
<evidence type="ECO:0000313" key="6">
    <source>
        <dbReference type="EMBL" id="CAF3705686.1"/>
    </source>
</evidence>
<dbReference type="PANTHER" id="PTHR46745:SF1">
    <property type="entry name" value="TSC22 DOMAIN FAMILY PROTEIN 1"/>
    <property type="match status" value="1"/>
</dbReference>
<evidence type="ECO:0000256" key="1">
    <source>
        <dbReference type="SAM" id="Coils"/>
    </source>
</evidence>
<organism evidence="3 7">
    <name type="scientific">Didymodactylos carnosus</name>
    <dbReference type="NCBI Taxonomy" id="1234261"/>
    <lineage>
        <taxon>Eukaryota</taxon>
        <taxon>Metazoa</taxon>
        <taxon>Spiralia</taxon>
        <taxon>Gnathifera</taxon>
        <taxon>Rotifera</taxon>
        <taxon>Eurotatoria</taxon>
        <taxon>Bdelloidea</taxon>
        <taxon>Philodinida</taxon>
        <taxon>Philodinidae</taxon>
        <taxon>Didymodactylos</taxon>
    </lineage>
</organism>
<feature type="region of interest" description="Disordered" evidence="2">
    <location>
        <begin position="110"/>
        <end position="133"/>
    </location>
</feature>
<dbReference type="EMBL" id="CAJNOQ010000534">
    <property type="protein sequence ID" value="CAF0812242.1"/>
    <property type="molecule type" value="Genomic_DNA"/>
</dbReference>
<keyword evidence="1" id="KW-0175">Coiled coil</keyword>